<sequence>MKKEDSVALEEQQIGARRRSEVEREHRDLDAVGAAPHRQTQFVRGALTGYVWALGHADAAPITGLREKGVPSTQGITAEVDATLVQLASQPLRTVPRDYVQGVHDALAWVCGFQDEPPGVTEQAPTGE</sequence>
<proteinExistence type="predicted"/>
<comment type="caution">
    <text evidence="1">The sequence shown here is derived from an EMBL/GenBank/DDBJ whole genome shotgun (WGS) entry which is preliminary data.</text>
</comment>
<organism evidence="1 2">
    <name type="scientific">Streptacidiphilus alkalitolerans</name>
    <dbReference type="NCBI Taxonomy" id="3342712"/>
    <lineage>
        <taxon>Bacteria</taxon>
        <taxon>Bacillati</taxon>
        <taxon>Actinomycetota</taxon>
        <taxon>Actinomycetes</taxon>
        <taxon>Kitasatosporales</taxon>
        <taxon>Streptomycetaceae</taxon>
        <taxon>Streptacidiphilus</taxon>
    </lineage>
</organism>
<dbReference type="Proteomes" id="UP001592582">
    <property type="component" value="Unassembled WGS sequence"/>
</dbReference>
<keyword evidence="2" id="KW-1185">Reference proteome</keyword>
<dbReference type="EMBL" id="JBHEZX010000017">
    <property type="protein sequence ID" value="MFC1413519.1"/>
    <property type="molecule type" value="Genomic_DNA"/>
</dbReference>
<evidence type="ECO:0000313" key="2">
    <source>
        <dbReference type="Proteomes" id="UP001592582"/>
    </source>
</evidence>
<evidence type="ECO:0000313" key="1">
    <source>
        <dbReference type="EMBL" id="MFC1413519.1"/>
    </source>
</evidence>
<gene>
    <name evidence="1" type="ORF">ACEZDG_30085</name>
</gene>
<name>A0ABV6VIH2_9ACTN</name>
<accession>A0ABV6VIH2</accession>
<protein>
    <submittedName>
        <fullName evidence="1">Uncharacterized protein</fullName>
    </submittedName>
</protein>
<reference evidence="1 2" key="1">
    <citation type="submission" date="2024-09" db="EMBL/GenBank/DDBJ databases">
        <authorList>
            <person name="Lee S.D."/>
        </authorList>
    </citation>
    <scope>NUCLEOTIDE SEQUENCE [LARGE SCALE GENOMIC DNA]</scope>
    <source>
        <strain evidence="1 2">N1-1</strain>
    </source>
</reference>